<dbReference type="AlphaFoldDB" id="A0AAW6BP69"/>
<dbReference type="CDD" id="cd00143">
    <property type="entry name" value="PP2Cc"/>
    <property type="match status" value="1"/>
</dbReference>
<evidence type="ECO:0000259" key="1">
    <source>
        <dbReference type="PROSITE" id="PS51746"/>
    </source>
</evidence>
<name>A0AAW6BP69_9GAMM</name>
<proteinExistence type="predicted"/>
<dbReference type="PROSITE" id="PS51746">
    <property type="entry name" value="PPM_2"/>
    <property type="match status" value="1"/>
</dbReference>
<dbReference type="EMBL" id="JAQMFO010000046">
    <property type="protein sequence ID" value="MDB6374485.1"/>
    <property type="molecule type" value="Genomic_DNA"/>
</dbReference>
<reference evidence="2" key="1">
    <citation type="submission" date="2023-01" db="EMBL/GenBank/DDBJ databases">
        <title>Genome sequencing of Photorhabdus bodei 09-20.</title>
        <authorList>
            <person name="Kalindamar S."/>
            <person name="Kumru S."/>
        </authorList>
    </citation>
    <scope>NUCLEOTIDE SEQUENCE</scope>
    <source>
        <strain evidence="2">09-20</strain>
    </source>
</reference>
<gene>
    <name evidence="2" type="ORF">PH362_21770</name>
</gene>
<dbReference type="InterPro" id="IPR036457">
    <property type="entry name" value="PPM-type-like_dom_sf"/>
</dbReference>
<dbReference type="Pfam" id="PF13672">
    <property type="entry name" value="PP2C_2"/>
    <property type="match status" value="1"/>
</dbReference>
<comment type="caution">
    <text evidence="2">The sequence shown here is derived from an EMBL/GenBank/DDBJ whole genome shotgun (WGS) entry which is preliminary data.</text>
</comment>
<dbReference type="RefSeq" id="WP_113040754.1">
    <property type="nucleotide sequence ID" value="NZ_CAWQKC010000167.1"/>
</dbReference>
<sequence>MINLLNCGLFSCRKDDKKENQDSIMPPMSLGHGYIFAVADGVGAYEGAKEASLLAINYLSKLTPDEVADIGAVFTSIKNQLPSLLELNSKFYSSATTLTFCYVDNRNVHIGHVGDTRVYVRKESKLIQLSKDHTVHQELFDEGLFTKKELKELDGKNTLTSALSRVVELQYQKICIPVSDLISKDGTLDVYVMSDGAHHFWEKRPRFSHNTVSNPVRFAASLQRRIENAPPIDDYSLVAAGFKIE</sequence>
<dbReference type="Proteomes" id="UP001212996">
    <property type="component" value="Unassembled WGS sequence"/>
</dbReference>
<dbReference type="InterPro" id="IPR001932">
    <property type="entry name" value="PPM-type_phosphatase-like_dom"/>
</dbReference>
<accession>A0AAW6BP69</accession>
<protein>
    <submittedName>
        <fullName evidence="2">Protein phosphatase 2C domain-containing protein</fullName>
    </submittedName>
</protein>
<organism evidence="2 3">
    <name type="scientific">Photorhabdus bodei</name>
    <dbReference type="NCBI Taxonomy" id="2029681"/>
    <lineage>
        <taxon>Bacteria</taxon>
        <taxon>Pseudomonadati</taxon>
        <taxon>Pseudomonadota</taxon>
        <taxon>Gammaproteobacteria</taxon>
        <taxon>Enterobacterales</taxon>
        <taxon>Morganellaceae</taxon>
        <taxon>Photorhabdus</taxon>
    </lineage>
</organism>
<dbReference type="SMART" id="SM00332">
    <property type="entry name" value="PP2Cc"/>
    <property type="match status" value="1"/>
</dbReference>
<evidence type="ECO:0000313" key="2">
    <source>
        <dbReference type="EMBL" id="MDB6374485.1"/>
    </source>
</evidence>
<feature type="domain" description="PPM-type phosphatase" evidence="1">
    <location>
        <begin position="6"/>
        <end position="242"/>
    </location>
</feature>
<dbReference type="SUPFAM" id="SSF81606">
    <property type="entry name" value="PP2C-like"/>
    <property type="match status" value="1"/>
</dbReference>
<dbReference type="Gene3D" id="3.60.40.10">
    <property type="entry name" value="PPM-type phosphatase domain"/>
    <property type="match status" value="1"/>
</dbReference>
<evidence type="ECO:0000313" key="3">
    <source>
        <dbReference type="Proteomes" id="UP001212996"/>
    </source>
</evidence>
<dbReference type="SMART" id="SM00331">
    <property type="entry name" value="PP2C_SIG"/>
    <property type="match status" value="1"/>
</dbReference>